<organism evidence="1 2">
    <name type="scientific">Geodia barretti</name>
    <name type="common">Barrett's horny sponge</name>
    <dbReference type="NCBI Taxonomy" id="519541"/>
    <lineage>
        <taxon>Eukaryota</taxon>
        <taxon>Metazoa</taxon>
        <taxon>Porifera</taxon>
        <taxon>Demospongiae</taxon>
        <taxon>Heteroscleromorpha</taxon>
        <taxon>Tetractinellida</taxon>
        <taxon>Astrophorina</taxon>
        <taxon>Geodiidae</taxon>
        <taxon>Geodia</taxon>
    </lineage>
</organism>
<proteinExistence type="predicted"/>
<sequence>MVEACIEAENIGFDIFYGASNNTWKIYDTPRAWQVLNFHPQDNAEAFSVEVEAASGISPVPESLDNLDCIDLSFAGDDLIDRKPKGPQGSTTEEIQQAYGPLLKISRQKDCPSIEGSFAICWQPLSFLARL</sequence>
<dbReference type="AlphaFoldDB" id="A0AA35WAN2"/>
<comment type="caution">
    <text evidence="1">The sequence shown here is derived from an EMBL/GenBank/DDBJ whole genome shotgun (WGS) entry which is preliminary data.</text>
</comment>
<dbReference type="EMBL" id="CASHTH010000800">
    <property type="protein sequence ID" value="CAI8007780.1"/>
    <property type="molecule type" value="Genomic_DNA"/>
</dbReference>
<protein>
    <submittedName>
        <fullName evidence="1">Uncharacterized protein</fullName>
    </submittedName>
</protein>
<accession>A0AA35WAN2</accession>
<gene>
    <name evidence="1" type="ORF">GBAR_LOCUS5369</name>
</gene>
<evidence type="ECO:0000313" key="1">
    <source>
        <dbReference type="EMBL" id="CAI8007780.1"/>
    </source>
</evidence>
<name>A0AA35WAN2_GEOBA</name>
<reference evidence="1" key="1">
    <citation type="submission" date="2023-03" db="EMBL/GenBank/DDBJ databases">
        <authorList>
            <person name="Steffen K."/>
            <person name="Cardenas P."/>
        </authorList>
    </citation>
    <scope>NUCLEOTIDE SEQUENCE</scope>
</reference>
<dbReference type="Proteomes" id="UP001174909">
    <property type="component" value="Unassembled WGS sequence"/>
</dbReference>
<feature type="non-terminal residue" evidence="1">
    <location>
        <position position="1"/>
    </location>
</feature>
<keyword evidence="2" id="KW-1185">Reference proteome</keyword>
<evidence type="ECO:0000313" key="2">
    <source>
        <dbReference type="Proteomes" id="UP001174909"/>
    </source>
</evidence>